<organism evidence="2 3">
    <name type="scientific">Nesidiocoris tenuis</name>
    <dbReference type="NCBI Taxonomy" id="355587"/>
    <lineage>
        <taxon>Eukaryota</taxon>
        <taxon>Metazoa</taxon>
        <taxon>Ecdysozoa</taxon>
        <taxon>Arthropoda</taxon>
        <taxon>Hexapoda</taxon>
        <taxon>Insecta</taxon>
        <taxon>Pterygota</taxon>
        <taxon>Neoptera</taxon>
        <taxon>Paraneoptera</taxon>
        <taxon>Hemiptera</taxon>
        <taxon>Heteroptera</taxon>
        <taxon>Panheteroptera</taxon>
        <taxon>Cimicomorpha</taxon>
        <taxon>Miridae</taxon>
        <taxon>Dicyphina</taxon>
        <taxon>Nesidiocoris</taxon>
    </lineage>
</organism>
<reference evidence="2 3" key="1">
    <citation type="submission" date="2020-02" db="EMBL/GenBank/DDBJ databases">
        <authorList>
            <person name="Ferguson B K."/>
        </authorList>
    </citation>
    <scope>NUCLEOTIDE SEQUENCE [LARGE SCALE GENOMIC DNA]</scope>
</reference>
<accession>A0A6H5GU00</accession>
<feature type="region of interest" description="Disordered" evidence="1">
    <location>
        <begin position="75"/>
        <end position="99"/>
    </location>
</feature>
<evidence type="ECO:0000313" key="3">
    <source>
        <dbReference type="Proteomes" id="UP000479000"/>
    </source>
</evidence>
<feature type="compositionally biased region" description="Gly residues" evidence="1">
    <location>
        <begin position="75"/>
        <end position="96"/>
    </location>
</feature>
<name>A0A6H5GU00_9HEMI</name>
<dbReference type="Proteomes" id="UP000479000">
    <property type="component" value="Unassembled WGS sequence"/>
</dbReference>
<dbReference type="EMBL" id="CADCXU010018848">
    <property type="protein sequence ID" value="CAB0007174.1"/>
    <property type="molecule type" value="Genomic_DNA"/>
</dbReference>
<proteinExistence type="predicted"/>
<gene>
    <name evidence="2" type="ORF">NTEN_LOCUS12519</name>
</gene>
<sequence>MEAIRFKKSISICHGSAPEKHEDHWFSEAHFRPEGVVRRKISISPKIGVVVPGLYRSRSLPHYLGCDSGVGSFSEGGGGGVGGPDDKGGGAGGGLGPSDKGEGLAGELRQLITLRQHYYPEGGWGWVVLAAALATHLLSHGLQLGSVVLPAYVHHKFGPRHPTVTGTQTFYGQIIEINAYLFFKQVAAVARKQLLPYRDNISISRENGFSRNSQDTFAIVMRLAQCQKWHFFSSAFLFHCEIDFEFDYEIGILLHCEFDFEFDYEIEFLCHREFDFEFDYDFQFLFHCEIDFEFDYEIEFRFHCEFDFECDYEFEFRFHCEFDFEFDYEIEFLFHFEFDFEFDYEIDILFHCEFDFDFDYDFQFLFHCEIDFEFDYEIEFRFHCEFDFECDYEFEFRFHCEFDFEFDYEIEFLFHCEFDFDFDYEYEFLFHSALLSGQSDKTQTCLCRIGPPGYLIVVNTHGPMNNLIFTDRQYRLSIPYLNTSSCEKKVEFLLIYDAMKTVFVRKQRPNRKEVTLHGVCERT</sequence>
<protein>
    <submittedName>
        <fullName evidence="2">Uncharacterized protein</fullName>
    </submittedName>
</protein>
<evidence type="ECO:0000256" key="1">
    <source>
        <dbReference type="SAM" id="MobiDB-lite"/>
    </source>
</evidence>
<feature type="non-terminal residue" evidence="2">
    <location>
        <position position="523"/>
    </location>
</feature>
<keyword evidence="3" id="KW-1185">Reference proteome</keyword>
<dbReference type="AlphaFoldDB" id="A0A6H5GU00"/>
<dbReference type="OrthoDB" id="6499973at2759"/>
<evidence type="ECO:0000313" key="2">
    <source>
        <dbReference type="EMBL" id="CAB0007174.1"/>
    </source>
</evidence>